<dbReference type="Proteomes" id="UP001552299">
    <property type="component" value="Unassembled WGS sequence"/>
</dbReference>
<protein>
    <submittedName>
        <fullName evidence="2">Uncharacterized protein</fullName>
    </submittedName>
</protein>
<feature type="region of interest" description="Disordered" evidence="1">
    <location>
        <begin position="28"/>
        <end position="52"/>
    </location>
</feature>
<proteinExistence type="predicted"/>
<evidence type="ECO:0000313" key="3">
    <source>
        <dbReference type="Proteomes" id="UP001552299"/>
    </source>
</evidence>
<reference evidence="2 3" key="1">
    <citation type="journal article" date="2024" name="Plant Biotechnol. J.">
        <title>Dendrobium thyrsiflorum genome and its molecular insights into genes involved in important horticultural traits.</title>
        <authorList>
            <person name="Chen B."/>
            <person name="Wang J.Y."/>
            <person name="Zheng P.J."/>
            <person name="Li K.L."/>
            <person name="Liang Y.M."/>
            <person name="Chen X.F."/>
            <person name="Zhang C."/>
            <person name="Zhao X."/>
            <person name="He X."/>
            <person name="Zhang G.Q."/>
            <person name="Liu Z.J."/>
            <person name="Xu Q."/>
        </authorList>
    </citation>
    <scope>NUCLEOTIDE SEQUENCE [LARGE SCALE GENOMIC DNA]</scope>
    <source>
        <strain evidence="2">GZMU011</strain>
    </source>
</reference>
<accession>A0ABD0USK7</accession>
<organism evidence="2 3">
    <name type="scientific">Dendrobium thyrsiflorum</name>
    <name type="common">Pinecone-like raceme dendrobium</name>
    <name type="synonym">Orchid</name>
    <dbReference type="NCBI Taxonomy" id="117978"/>
    <lineage>
        <taxon>Eukaryota</taxon>
        <taxon>Viridiplantae</taxon>
        <taxon>Streptophyta</taxon>
        <taxon>Embryophyta</taxon>
        <taxon>Tracheophyta</taxon>
        <taxon>Spermatophyta</taxon>
        <taxon>Magnoliopsida</taxon>
        <taxon>Liliopsida</taxon>
        <taxon>Asparagales</taxon>
        <taxon>Orchidaceae</taxon>
        <taxon>Epidendroideae</taxon>
        <taxon>Malaxideae</taxon>
        <taxon>Dendrobiinae</taxon>
        <taxon>Dendrobium</taxon>
    </lineage>
</organism>
<dbReference type="EMBL" id="JANQDX010000011">
    <property type="protein sequence ID" value="KAL0915797.1"/>
    <property type="molecule type" value="Genomic_DNA"/>
</dbReference>
<dbReference type="PANTHER" id="PTHR33696">
    <property type="entry name" value="T22J18.15-RELATED"/>
    <property type="match status" value="1"/>
</dbReference>
<gene>
    <name evidence="2" type="ORF">M5K25_013253</name>
</gene>
<sequence length="303" mass="34268">MTALRRSHSSAGNIPFLWEHLPGISKVTDDQTKEISSPSKASLPPPPCSSSRPLARRSIYVPLPPCPFVPTQELSLAKKGMKKMDDHDDPFLAALKECTRCNQKEKRKSVKEKVIEMKIFSCKYDIGVRKDVMIRVHDGKKFMEAPSLSYARSSSGTIPFLWEHLPGTSKAIHDQTNKISSPSKPSLPPPPSSSTTKSQSRPLARHNIYVPLPPCPFVSTRKAMKKMRNHDDPFLVAFMECIKCSKKEAKKRKSVKEKVMEKRTFSCKNDIGVRKDVMIRIYDRKKLMKVKEGEGYKAHGMET</sequence>
<dbReference type="AlphaFoldDB" id="A0ABD0USK7"/>
<name>A0ABD0USK7_DENTH</name>
<evidence type="ECO:0000256" key="1">
    <source>
        <dbReference type="SAM" id="MobiDB-lite"/>
    </source>
</evidence>
<feature type="region of interest" description="Disordered" evidence="1">
    <location>
        <begin position="173"/>
        <end position="205"/>
    </location>
</feature>
<comment type="caution">
    <text evidence="2">The sequence shown here is derived from an EMBL/GenBank/DDBJ whole genome shotgun (WGS) entry which is preliminary data.</text>
</comment>
<keyword evidence="3" id="KW-1185">Reference proteome</keyword>
<feature type="compositionally biased region" description="Low complexity" evidence="1">
    <location>
        <begin position="193"/>
        <end position="202"/>
    </location>
</feature>
<dbReference type="PANTHER" id="PTHR33696:SF3">
    <property type="entry name" value="FLZ-TYPE DOMAIN-CONTAINING PROTEIN"/>
    <property type="match status" value="1"/>
</dbReference>
<evidence type="ECO:0000313" key="2">
    <source>
        <dbReference type="EMBL" id="KAL0915797.1"/>
    </source>
</evidence>